<dbReference type="GO" id="GO:0008270">
    <property type="term" value="F:zinc ion binding"/>
    <property type="evidence" value="ECO:0007669"/>
    <property type="project" value="InterPro"/>
</dbReference>
<dbReference type="AlphaFoldDB" id="A0A225BF19"/>
<dbReference type="RefSeq" id="XP_020124768.1">
    <property type="nucleotide sequence ID" value="XM_020260635.1"/>
</dbReference>
<dbReference type="Pfam" id="PF00172">
    <property type="entry name" value="Zn_clus"/>
    <property type="match status" value="1"/>
</dbReference>
<reference evidence="16 17" key="1">
    <citation type="submission" date="2015-06" db="EMBL/GenBank/DDBJ databases">
        <title>Talaromyces atroroseus IBT 11181 draft genome.</title>
        <authorList>
            <person name="Rasmussen K.B."/>
            <person name="Rasmussen S."/>
            <person name="Petersen B."/>
            <person name="Sicheritz-Ponten T."/>
            <person name="Mortensen U.H."/>
            <person name="Thrane U."/>
        </authorList>
    </citation>
    <scope>NUCLEOTIDE SEQUENCE [LARGE SCALE GENOMIC DNA]</scope>
    <source>
        <strain evidence="16 17">IBT 11181</strain>
    </source>
</reference>
<feature type="transmembrane region" description="Helical" evidence="13">
    <location>
        <begin position="378"/>
        <end position="397"/>
    </location>
</feature>
<dbReference type="EMBL" id="LFMY01000001">
    <property type="protein sequence ID" value="OKL64647.1"/>
    <property type="molecule type" value="Genomic_DNA"/>
</dbReference>
<keyword evidence="5 13" id="KW-1133">Transmembrane helix</keyword>
<dbReference type="GeneID" id="31000545"/>
<evidence type="ECO:0000256" key="4">
    <source>
        <dbReference type="ARBA" id="ARBA00022692"/>
    </source>
</evidence>
<evidence type="ECO:0000256" key="1">
    <source>
        <dbReference type="ARBA" id="ARBA00004141"/>
    </source>
</evidence>
<keyword evidence="10" id="KW-0804">Transcription</keyword>
<evidence type="ECO:0000256" key="6">
    <source>
        <dbReference type="ARBA" id="ARBA00023015"/>
    </source>
</evidence>
<evidence type="ECO:0000313" key="16">
    <source>
        <dbReference type="EMBL" id="OKL64647.1"/>
    </source>
</evidence>
<feature type="transmembrane region" description="Helical" evidence="13">
    <location>
        <begin position="129"/>
        <end position="149"/>
    </location>
</feature>
<keyword evidence="9 13" id="KW-0472">Membrane</keyword>
<dbReference type="GO" id="GO:0016020">
    <property type="term" value="C:membrane"/>
    <property type="evidence" value="ECO:0007669"/>
    <property type="project" value="UniProtKB-SubCell"/>
</dbReference>
<evidence type="ECO:0000256" key="12">
    <source>
        <dbReference type="SAM" id="MobiDB-lite"/>
    </source>
</evidence>
<comment type="similarity">
    <text evidence="2">Belongs to the major facilitator superfamily. Nitrate/nitrite porter (TC 2.A.1.8) family.</text>
</comment>
<comment type="subcellular location">
    <subcellularLocation>
        <location evidence="1">Membrane</location>
        <topology evidence="1">Multi-pass membrane protein</topology>
    </subcellularLocation>
</comment>
<evidence type="ECO:0000256" key="7">
    <source>
        <dbReference type="ARBA" id="ARBA00023063"/>
    </source>
</evidence>
<gene>
    <name evidence="16" type="ORF">UA08_00790</name>
</gene>
<dbReference type="SMART" id="SM00066">
    <property type="entry name" value="GAL4"/>
    <property type="match status" value="1"/>
</dbReference>
<dbReference type="PROSITE" id="PS00463">
    <property type="entry name" value="ZN2_CY6_FUNGAL_1"/>
    <property type="match status" value="1"/>
</dbReference>
<keyword evidence="3" id="KW-0813">Transport</keyword>
<dbReference type="PANTHER" id="PTHR23515">
    <property type="entry name" value="HIGH-AFFINITY NITRATE TRANSPORTER 2.3"/>
    <property type="match status" value="1"/>
</dbReference>
<feature type="transmembrane region" description="Helical" evidence="13">
    <location>
        <begin position="75"/>
        <end position="91"/>
    </location>
</feature>
<feature type="transmembrane region" description="Helical" evidence="13">
    <location>
        <begin position="37"/>
        <end position="55"/>
    </location>
</feature>
<feature type="compositionally biased region" description="Low complexity" evidence="12">
    <location>
        <begin position="576"/>
        <end position="597"/>
    </location>
</feature>
<feature type="transmembrane region" description="Helical" evidence="13">
    <location>
        <begin position="403"/>
        <end position="426"/>
    </location>
</feature>
<dbReference type="OrthoDB" id="434240at2759"/>
<dbReference type="SUPFAM" id="SSF57701">
    <property type="entry name" value="Zn2/Cys6 DNA-binding domain"/>
    <property type="match status" value="1"/>
</dbReference>
<evidence type="ECO:0000256" key="2">
    <source>
        <dbReference type="ARBA" id="ARBA00008432"/>
    </source>
</evidence>
<dbReference type="Proteomes" id="UP000214365">
    <property type="component" value="Unassembled WGS sequence"/>
</dbReference>
<evidence type="ECO:0000256" key="3">
    <source>
        <dbReference type="ARBA" id="ARBA00022448"/>
    </source>
</evidence>
<evidence type="ECO:0000256" key="9">
    <source>
        <dbReference type="ARBA" id="ARBA00023136"/>
    </source>
</evidence>
<dbReference type="InterPro" id="IPR011701">
    <property type="entry name" value="MFS"/>
</dbReference>
<evidence type="ECO:0000256" key="11">
    <source>
        <dbReference type="ARBA" id="ARBA00023242"/>
    </source>
</evidence>
<feature type="region of interest" description="Disordered" evidence="12">
    <location>
        <begin position="562"/>
        <end position="600"/>
    </location>
</feature>
<evidence type="ECO:0000313" key="17">
    <source>
        <dbReference type="Proteomes" id="UP000214365"/>
    </source>
</evidence>
<organism evidence="16 17">
    <name type="scientific">Talaromyces atroroseus</name>
    <dbReference type="NCBI Taxonomy" id="1441469"/>
    <lineage>
        <taxon>Eukaryota</taxon>
        <taxon>Fungi</taxon>
        <taxon>Dikarya</taxon>
        <taxon>Ascomycota</taxon>
        <taxon>Pezizomycotina</taxon>
        <taxon>Eurotiomycetes</taxon>
        <taxon>Eurotiomycetidae</taxon>
        <taxon>Eurotiales</taxon>
        <taxon>Trichocomaceae</taxon>
        <taxon>Talaromyces</taxon>
        <taxon>Talaromyces sect. Trachyspermi</taxon>
    </lineage>
</organism>
<keyword evidence="8" id="KW-0238">DNA-binding</keyword>
<dbReference type="GO" id="GO:0015112">
    <property type="term" value="F:nitrate transmembrane transporter activity"/>
    <property type="evidence" value="ECO:0007669"/>
    <property type="project" value="InterPro"/>
</dbReference>
<dbReference type="CDD" id="cd00067">
    <property type="entry name" value="GAL4"/>
    <property type="match status" value="1"/>
</dbReference>
<keyword evidence="6" id="KW-0805">Transcription regulation</keyword>
<dbReference type="InterPro" id="IPR036259">
    <property type="entry name" value="MFS_trans_sf"/>
</dbReference>
<dbReference type="Gene3D" id="1.20.1250.20">
    <property type="entry name" value="MFS general substrate transporter like domains"/>
    <property type="match status" value="2"/>
</dbReference>
<dbReference type="GO" id="GO:0042128">
    <property type="term" value="P:nitrate assimilation"/>
    <property type="evidence" value="ECO:0007669"/>
    <property type="project" value="UniProtKB-KW"/>
</dbReference>
<feature type="transmembrane region" description="Helical" evidence="13">
    <location>
        <begin position="200"/>
        <end position="220"/>
    </location>
</feature>
<protein>
    <recommendedName>
        <fullName evidence="18">Nitrate/nitrite transporter</fullName>
    </recommendedName>
</protein>
<evidence type="ECO:0000256" key="5">
    <source>
        <dbReference type="ARBA" id="ARBA00022989"/>
    </source>
</evidence>
<dbReference type="InterPro" id="IPR001138">
    <property type="entry name" value="Zn2Cys6_DnaBD"/>
</dbReference>
<evidence type="ECO:0000259" key="15">
    <source>
        <dbReference type="PROSITE" id="PS50850"/>
    </source>
</evidence>
<keyword evidence="17" id="KW-1185">Reference proteome</keyword>
<dbReference type="GO" id="GO:0003677">
    <property type="term" value="F:DNA binding"/>
    <property type="evidence" value="ECO:0007669"/>
    <property type="project" value="UniProtKB-KW"/>
</dbReference>
<dbReference type="GO" id="GO:0000981">
    <property type="term" value="F:DNA-binding transcription factor activity, RNA polymerase II-specific"/>
    <property type="evidence" value="ECO:0007669"/>
    <property type="project" value="InterPro"/>
</dbReference>
<accession>A0A225BF19</accession>
<keyword evidence="4 13" id="KW-0812">Transmembrane</keyword>
<feature type="transmembrane region" description="Helical" evidence="13">
    <location>
        <begin position="161"/>
        <end position="180"/>
    </location>
</feature>
<dbReference type="NCBIfam" id="TIGR00886">
    <property type="entry name" value="2A0108"/>
    <property type="match status" value="1"/>
</dbReference>
<evidence type="ECO:0000256" key="10">
    <source>
        <dbReference type="ARBA" id="ARBA00023163"/>
    </source>
</evidence>
<feature type="transmembrane region" description="Helical" evidence="13">
    <location>
        <begin position="433"/>
        <end position="457"/>
    </location>
</feature>
<evidence type="ECO:0008006" key="18">
    <source>
        <dbReference type="Google" id="ProtNLM"/>
    </source>
</evidence>
<dbReference type="FunFam" id="1.20.1250.20:FF:000382">
    <property type="entry name" value="Nitrate transporter CrnA"/>
    <property type="match status" value="1"/>
</dbReference>
<dbReference type="PROSITE" id="PS50850">
    <property type="entry name" value="MFS"/>
    <property type="match status" value="1"/>
</dbReference>
<keyword evidence="7" id="KW-0534">Nitrate assimilation</keyword>
<dbReference type="InterPro" id="IPR004737">
    <property type="entry name" value="NO3_transporter_NarK/NarU-like"/>
</dbReference>
<dbReference type="SUPFAM" id="SSF103473">
    <property type="entry name" value="MFS general substrate transporter"/>
    <property type="match status" value="1"/>
</dbReference>
<dbReference type="InterPro" id="IPR020846">
    <property type="entry name" value="MFS_dom"/>
</dbReference>
<keyword evidence="11" id="KW-0539">Nucleus</keyword>
<feature type="domain" description="Major facilitator superfamily (MFS) profile" evidence="15">
    <location>
        <begin position="37"/>
        <end position="490"/>
    </location>
</feature>
<evidence type="ECO:0000259" key="14">
    <source>
        <dbReference type="PROSITE" id="PS50048"/>
    </source>
</evidence>
<dbReference type="Pfam" id="PF07690">
    <property type="entry name" value="MFS_1"/>
    <property type="match status" value="1"/>
</dbReference>
<feature type="transmembrane region" description="Helical" evidence="13">
    <location>
        <begin position="103"/>
        <end position="123"/>
    </location>
</feature>
<dbReference type="CDD" id="cd17341">
    <property type="entry name" value="MFS_NRT2_like"/>
    <property type="match status" value="1"/>
</dbReference>
<sequence length="977" mass="108982">MAYNTFTSLWAPPSVNPLTYKALSVPILNPFDSYGRVFFFSWFGFFVAFLSWFAFPPLLTDTIKKDLGMSQTQVANSNIVALLATLLVRFISGPLCDRFGPRWVFVGLLMSGAIPTAMAGLVTNPNGLIALRFFVGILGASFVPCQVWTTGFFDKSVVGSANALAAGLGNAGGGVTYFAMPAIYNSLVSDGLTRHQAWRVAYVVPFVIIVVISLGMVFTCDDTPTGKWSQRHLAGTDTPITTTSALERGNFSSGATTPKKMQEKVQTGLDTEAQVDSSRGRVLEELVVAPTWKETLQVIFSLPTLSLAVLYACTFGAELSFDSFLGSYYSKNFPTMGQTKSGEWAAMFGLLNVVTRPLGGYVADYVYRHTKSVWAKKIWLTFLTIVSGAFFLAIGLTNPMSEATMFGLVAGAAFFLEAANGANFALVPHVYPFANGIVSGLVGAFGNFGGIIFNIVFRYNGTDYARSIWIVGVITLVPHNEKMTMSEKAAITMKQDDNVSKNVNPRSRVFRPCLTCRRRKISCDKAKPKCNRCAQTGYQCEGYGEERHFVYVIPTRASASSTETQKMKKVTLRSSRQLPPDQQLRQYQQSQPRPQFPTAVNPANANRLQILSYFLERYLPDRPLQQREDKTALTWIRGLPQNLGKWTFLDMALSALSLSYIGDLYQKNQSISRQGERFYDETLMHVRARLHRSQVDDGMLATCMCMSIYEVWDSYGSGRPTFLAKPEWRGLSDAPYDQLLDILVLLPSLLAKSDQIESLAASDNDNAAAVKKLLWKCYALRDELVTWYEAFQSKETEPLFYLEPEEQHPYLDPESDLNELFPDTVTFRTPYIADILMLYWYGEVVVHSVMSHVHRYVWEQAQNNGPSSQMAQQLIADETISNTETVGEYFASKICQAMAGCGRNSLQGYGFQIALVPLWAAQEYYFSRSPQKYLWCRTVLTNFSTKGFVLAQNLGSLPLRQYPGRYVEAYSATDDAV</sequence>
<dbReference type="Gene3D" id="4.10.240.10">
    <property type="entry name" value="Zn(2)-C6 fungal-type DNA-binding domain"/>
    <property type="match status" value="1"/>
</dbReference>
<comment type="caution">
    <text evidence="16">The sequence shown here is derived from an EMBL/GenBank/DDBJ whole genome shotgun (WGS) entry which is preliminary data.</text>
</comment>
<dbReference type="InterPro" id="IPR036864">
    <property type="entry name" value="Zn2-C6_fun-type_DNA-bd_sf"/>
</dbReference>
<dbReference type="PROSITE" id="PS50048">
    <property type="entry name" value="ZN2_CY6_FUNGAL_2"/>
    <property type="match status" value="1"/>
</dbReference>
<dbReference type="STRING" id="1441469.A0A225BF19"/>
<evidence type="ECO:0000256" key="8">
    <source>
        <dbReference type="ARBA" id="ARBA00023125"/>
    </source>
</evidence>
<feature type="domain" description="Zn(2)-C6 fungal-type" evidence="14">
    <location>
        <begin position="512"/>
        <end position="540"/>
    </location>
</feature>
<dbReference type="InterPro" id="IPR044772">
    <property type="entry name" value="NO3_transporter"/>
</dbReference>
<evidence type="ECO:0000256" key="13">
    <source>
        <dbReference type="SAM" id="Phobius"/>
    </source>
</evidence>
<name>A0A225BF19_TALAT</name>
<proteinExistence type="inferred from homology"/>
<dbReference type="GO" id="GO:0015113">
    <property type="term" value="F:nitrite transmembrane transporter activity"/>
    <property type="evidence" value="ECO:0007669"/>
    <property type="project" value="InterPro"/>
</dbReference>